<keyword evidence="12" id="KW-0472">Membrane</keyword>
<evidence type="ECO:0000256" key="7">
    <source>
        <dbReference type="ARBA" id="ARBA00022692"/>
    </source>
</evidence>
<dbReference type="InterPro" id="IPR050725">
    <property type="entry name" value="CysQ/Inositol_MonoPase"/>
</dbReference>
<dbReference type="EMBL" id="VCGU01000002">
    <property type="protein sequence ID" value="TRY79927.1"/>
    <property type="molecule type" value="Genomic_DNA"/>
</dbReference>
<evidence type="ECO:0000256" key="10">
    <source>
        <dbReference type="ARBA" id="ARBA00022842"/>
    </source>
</evidence>
<keyword evidence="19" id="KW-1185">Reference proteome</keyword>
<dbReference type="GO" id="GO:0052834">
    <property type="term" value="F:inositol monophosphate phosphatase activity"/>
    <property type="evidence" value="ECO:0007669"/>
    <property type="project" value="UniProtKB-EC"/>
</dbReference>
<feature type="compositionally biased region" description="Basic and acidic residues" evidence="17">
    <location>
        <begin position="72"/>
        <end position="83"/>
    </location>
</feature>
<evidence type="ECO:0000256" key="5">
    <source>
        <dbReference type="ARBA" id="ARBA00009759"/>
    </source>
</evidence>
<keyword evidence="9" id="KW-0378">Hydrolase</keyword>
<feature type="binding site" evidence="16">
    <location>
        <position position="160"/>
    </location>
    <ligand>
        <name>Mg(2+)</name>
        <dbReference type="ChEBI" id="CHEBI:18420"/>
        <label>1</label>
        <note>catalytic</note>
    </ligand>
</feature>
<dbReference type="GO" id="GO:0046872">
    <property type="term" value="F:metal ion binding"/>
    <property type="evidence" value="ECO:0007669"/>
    <property type="project" value="UniProtKB-KW"/>
</dbReference>
<evidence type="ECO:0000256" key="2">
    <source>
        <dbReference type="ARBA" id="ARBA00001946"/>
    </source>
</evidence>
<evidence type="ECO:0000313" key="18">
    <source>
        <dbReference type="EMBL" id="TRY79927.1"/>
    </source>
</evidence>
<dbReference type="InterPro" id="IPR020550">
    <property type="entry name" value="Inositol_monophosphatase_CS"/>
</dbReference>
<dbReference type="Pfam" id="PF00459">
    <property type="entry name" value="Inositol_P"/>
    <property type="match status" value="1"/>
</dbReference>
<dbReference type="Gene3D" id="3.40.190.80">
    <property type="match status" value="1"/>
</dbReference>
<dbReference type="GO" id="GO:0016020">
    <property type="term" value="C:membrane"/>
    <property type="evidence" value="ECO:0007669"/>
    <property type="project" value="UniProtKB-SubCell"/>
</dbReference>
<evidence type="ECO:0000256" key="17">
    <source>
        <dbReference type="SAM" id="MobiDB-lite"/>
    </source>
</evidence>
<comment type="caution">
    <text evidence="18">The sequence shown here is derived from an EMBL/GenBank/DDBJ whole genome shotgun (WGS) entry which is preliminary data.</text>
</comment>
<keyword evidence="8 16" id="KW-0479">Metal-binding</keyword>
<feature type="region of interest" description="Disordered" evidence="17">
    <location>
        <begin position="72"/>
        <end position="94"/>
    </location>
</feature>
<dbReference type="Gene3D" id="3.30.540.10">
    <property type="entry name" value="Fructose-1,6-Bisphosphatase, subunit A, domain 1"/>
    <property type="match status" value="1"/>
</dbReference>
<dbReference type="STRING" id="6832.A0A553PQG9"/>
<dbReference type="Proteomes" id="UP000318571">
    <property type="component" value="Chromosome 6"/>
</dbReference>
<evidence type="ECO:0000256" key="14">
    <source>
        <dbReference type="ARBA" id="ARBA00042949"/>
    </source>
</evidence>
<evidence type="ECO:0000256" key="8">
    <source>
        <dbReference type="ARBA" id="ARBA00022723"/>
    </source>
</evidence>
<feature type="binding site" evidence="16">
    <location>
        <position position="161"/>
    </location>
    <ligand>
        <name>Mg(2+)</name>
        <dbReference type="ChEBI" id="CHEBI:18420"/>
        <label>1</label>
        <note>catalytic</note>
    </ligand>
</feature>
<evidence type="ECO:0000256" key="9">
    <source>
        <dbReference type="ARBA" id="ARBA00022801"/>
    </source>
</evidence>
<name>A0A553PQG9_TIGCA</name>
<reference evidence="18 19" key="1">
    <citation type="journal article" date="2018" name="Nat. Ecol. Evol.">
        <title>Genomic signatures of mitonuclear coevolution across populations of Tigriopus californicus.</title>
        <authorList>
            <person name="Barreto F.S."/>
            <person name="Watson E.T."/>
            <person name="Lima T.G."/>
            <person name="Willett C.S."/>
            <person name="Edmands S."/>
            <person name="Li W."/>
            <person name="Burton R.S."/>
        </authorList>
    </citation>
    <scope>NUCLEOTIDE SEQUENCE [LARGE SCALE GENOMIC DNA]</scope>
    <source>
        <strain evidence="18 19">San Diego</strain>
    </source>
</reference>
<dbReference type="PROSITE" id="PS00630">
    <property type="entry name" value="IMP_2"/>
    <property type="match status" value="1"/>
</dbReference>
<evidence type="ECO:0000256" key="6">
    <source>
        <dbReference type="ARBA" id="ARBA00013106"/>
    </source>
</evidence>
<protein>
    <recommendedName>
        <fullName evidence="15">Putative inositol monophosphatase 3</fullName>
        <ecNumber evidence="6">3.1.3.25</ecNumber>
    </recommendedName>
    <alternativeName>
        <fullName evidence="14">Inositol-1(or 4)-monophosphatase 3</fullName>
    </alternativeName>
    <alternativeName>
        <fullName evidence="13">Myo-inositol monophosphatase A3</fullName>
    </alternativeName>
</protein>
<dbReference type="EC" id="3.1.3.25" evidence="6"/>
<evidence type="ECO:0000256" key="1">
    <source>
        <dbReference type="ARBA" id="ARBA00001033"/>
    </source>
</evidence>
<dbReference type="GO" id="GO:0008254">
    <property type="term" value="F:3'-nucleotidase activity"/>
    <property type="evidence" value="ECO:0007669"/>
    <property type="project" value="TreeGrafter"/>
</dbReference>
<evidence type="ECO:0000256" key="16">
    <source>
        <dbReference type="PIRSR" id="PIRSR600760-2"/>
    </source>
</evidence>
<comment type="catalytic activity">
    <reaction evidence="1">
        <text>a myo-inositol phosphate + H2O = myo-inositol + phosphate</text>
        <dbReference type="Rhea" id="RHEA:24056"/>
        <dbReference type="ChEBI" id="CHEBI:15377"/>
        <dbReference type="ChEBI" id="CHEBI:17268"/>
        <dbReference type="ChEBI" id="CHEBI:43474"/>
        <dbReference type="ChEBI" id="CHEBI:84139"/>
        <dbReference type="EC" id="3.1.3.25"/>
    </reaction>
</comment>
<feature type="binding site" evidence="16">
    <location>
        <position position="116"/>
    </location>
    <ligand>
        <name>Mg(2+)</name>
        <dbReference type="ChEBI" id="CHEBI:18420"/>
        <label>1</label>
        <note>catalytic</note>
    </ligand>
</feature>
<keyword evidence="7" id="KW-0812">Transmembrane</keyword>
<evidence type="ECO:0000256" key="12">
    <source>
        <dbReference type="ARBA" id="ARBA00023136"/>
    </source>
</evidence>
<feature type="binding site" evidence="16">
    <location>
        <position position="158"/>
    </location>
    <ligand>
        <name>Mg(2+)</name>
        <dbReference type="ChEBI" id="CHEBI:18420"/>
        <label>1</label>
        <note>catalytic</note>
    </ligand>
</feature>
<dbReference type="GO" id="GO:0046854">
    <property type="term" value="P:phosphatidylinositol phosphate biosynthetic process"/>
    <property type="evidence" value="ECO:0007669"/>
    <property type="project" value="InterPro"/>
</dbReference>
<dbReference type="FunFam" id="3.40.190.80:FF:000007">
    <property type="entry name" value="Blast:Putative inositol monophosphatase 3"/>
    <property type="match status" value="1"/>
</dbReference>
<evidence type="ECO:0000256" key="4">
    <source>
        <dbReference type="ARBA" id="ARBA00005152"/>
    </source>
</evidence>
<proteinExistence type="inferred from homology"/>
<dbReference type="AlphaFoldDB" id="A0A553PQG9"/>
<feature type="binding site" evidence="16">
    <location>
        <position position="288"/>
    </location>
    <ligand>
        <name>Mg(2+)</name>
        <dbReference type="ChEBI" id="CHEBI:18420"/>
        <label>1</label>
        <note>catalytic</note>
    </ligand>
</feature>
<evidence type="ECO:0000256" key="15">
    <source>
        <dbReference type="ARBA" id="ARBA00074068"/>
    </source>
</evidence>
<comment type="pathway">
    <text evidence="4">Polyol metabolism; myo-inositol biosynthesis; myo-inositol from D-glucose 6-phosphate: step 2/2.</text>
</comment>
<dbReference type="OMA" id="VKQVAWQ"/>
<evidence type="ECO:0000313" key="19">
    <source>
        <dbReference type="Proteomes" id="UP000318571"/>
    </source>
</evidence>
<comment type="subcellular location">
    <subcellularLocation>
        <location evidence="3">Membrane</location>
        <topology evidence="3">Single-pass membrane protein</topology>
    </subcellularLocation>
</comment>
<organism evidence="18 19">
    <name type="scientific">Tigriopus californicus</name>
    <name type="common">Marine copepod</name>
    <dbReference type="NCBI Taxonomy" id="6832"/>
    <lineage>
        <taxon>Eukaryota</taxon>
        <taxon>Metazoa</taxon>
        <taxon>Ecdysozoa</taxon>
        <taxon>Arthropoda</taxon>
        <taxon>Crustacea</taxon>
        <taxon>Multicrustacea</taxon>
        <taxon>Hexanauplia</taxon>
        <taxon>Copepoda</taxon>
        <taxon>Harpacticoida</taxon>
        <taxon>Harpacticidae</taxon>
        <taxon>Tigriopus</taxon>
    </lineage>
</organism>
<evidence type="ECO:0000256" key="11">
    <source>
        <dbReference type="ARBA" id="ARBA00022989"/>
    </source>
</evidence>
<comment type="similarity">
    <text evidence="5">Belongs to the inositol monophosphatase superfamily.</text>
</comment>
<keyword evidence="10 16" id="KW-0460">Magnesium</keyword>
<dbReference type="SUPFAM" id="SSF56655">
    <property type="entry name" value="Carbohydrate phosphatase"/>
    <property type="match status" value="1"/>
</dbReference>
<comment type="cofactor">
    <cofactor evidence="2 16">
        <name>Mg(2+)</name>
        <dbReference type="ChEBI" id="CHEBI:18420"/>
    </cofactor>
</comment>
<dbReference type="PANTHER" id="PTHR43028:SF4">
    <property type="entry name" value="INOSITOL MONOPHOSPHATASE 3"/>
    <property type="match status" value="1"/>
</dbReference>
<accession>A0A553PQG9</accession>
<evidence type="ECO:0000256" key="3">
    <source>
        <dbReference type="ARBA" id="ARBA00004167"/>
    </source>
</evidence>
<sequence length="352" mass="38093">MGGSVRINRWGLLLVGAVAFLVFYTFRGGKSVDKPIPSSTAPVSLKELLSVAIEAAHRGGVEVKRIREQVDDIGEKSKGKTKEGANNPVTDGDMLSHKAMYNSLRKAFPHVHVISEEDDPEQVDLNLIKMPHLTNDEINEIVKDDVLVPANDIDVWIDPLDATQEYTENLRHFVTTMVCVAVKGKPILGVIHKPFDGVTAWGWAGPNHVSQSIAEDVKRSQTQSDTDLSQSRIIVSRSHAGSVHDVAKNAFGAKAVVTPAGGAGYKAWEVVKGNQDVYVHVTLIKKWDICAGDAILNALGGQLTTLTGEKVDYSGRPAHEKNEGGVVATLHDHAAYVDALEHVEVVQGSKPK</sequence>
<dbReference type="GO" id="GO:0005794">
    <property type="term" value="C:Golgi apparatus"/>
    <property type="evidence" value="ECO:0007669"/>
    <property type="project" value="UniProtKB-ARBA"/>
</dbReference>
<evidence type="ECO:0000256" key="13">
    <source>
        <dbReference type="ARBA" id="ARBA00042119"/>
    </source>
</evidence>
<keyword evidence="11" id="KW-1133">Transmembrane helix</keyword>
<dbReference type="InterPro" id="IPR000760">
    <property type="entry name" value="Inositol_monophosphatase-like"/>
</dbReference>
<dbReference type="FunFam" id="3.30.540.10:FF:000012">
    <property type="entry name" value="Blast:Putative inositol monophosphatase 3"/>
    <property type="match status" value="1"/>
</dbReference>
<gene>
    <name evidence="18" type="ORF">TCAL_07065</name>
</gene>
<dbReference type="PANTHER" id="PTHR43028">
    <property type="entry name" value="3'(2'),5'-BISPHOSPHATE NUCLEOTIDASE 1"/>
    <property type="match status" value="1"/>
</dbReference>